<dbReference type="PROSITE" id="PS50174">
    <property type="entry name" value="G_PATCH"/>
    <property type="match status" value="1"/>
</dbReference>
<dbReference type="InterPro" id="IPR021859">
    <property type="entry name" value="XTBD"/>
</dbReference>
<dbReference type="InterPro" id="IPR000467">
    <property type="entry name" value="G_patch_dom"/>
</dbReference>
<dbReference type="InterPro" id="IPR034071">
    <property type="entry name" value="R3H_NRF"/>
</dbReference>
<evidence type="ECO:0000259" key="4">
    <source>
        <dbReference type="PROSITE" id="PS51061"/>
    </source>
</evidence>
<dbReference type="SMART" id="SM00443">
    <property type="entry name" value="G_patch"/>
    <property type="match status" value="1"/>
</dbReference>
<feature type="region of interest" description="Disordered" evidence="2">
    <location>
        <begin position="312"/>
        <end position="372"/>
    </location>
</feature>
<sequence>MAAAASSSSAADMEWSARDKRQGAEPVEQYRSFSESDRHWWPRRQFILRHMQAYPGSKMEQLLALSVVWTNHIFLGCRYSPDLMEKVFQMAEGIDVGDMGSYELVPGTTTNKRSKGEDNVFKLMSRVESQPCSTVHSTHDIVHCNSSDVESGATYVGNNTLGEDPTAKRKPPLFRPRFRFEPVTFVSSSIKEDEILDIDETDRPRRWADMDDVVLPSQISIKEEKNTTKAESSPIYDVDNCNKSVNGPLFSATPKNSFDYDTFYKGVFGGANESKGSNCMKGLGSLSSYMSKIQENYCAKYEAYHSNPSERYPTMKGPDFSKPAVGNKQGYKGLGFTQTKKSKGRKSSKKSASKSAKSGSLTSLLDESSTDGLSPSAIKNKQHFFNMLQIAVSRKLSTIGGFSNQLNHSDVLSNCIQTCKTNPQYFYVSLKEIPPADVPRNKKMLSDGYACELRCQGVYLSTGYAGSKIGARDRASEQALKLFFKDVVVELMKRKCKTSYIDDLVLCEKNTTRNDIPPALKKPDEKMPSKDPSSKTSESKPSHLHTKDYKKRHWTEFVILETAKNAVCILNNSAQFNRMAVDYKFQQTPNQVWQCRVFIEDHFIAEAYGTKKLVKHTAADKALDILRQTQPIVKSSKPGNADAAISRSAILGRSAEEALKQKITEDNIGNQLLRKMGWKGGGLGKEGEGIAEPIMVKEQFRREGLGLEMAKGNSKLNKRDIEDLIRNYARSDRQDELTFSKELNNDERMQIHQIAAKYGLKSKSYGKGRERYLVVSRKVRVDDIMNQLVQEGQVGRFELVVPGCSY</sequence>
<reference evidence="7" key="2">
    <citation type="journal article" date="2007" name="PLoS Biol.">
        <title>Survey sequencing and comparative analysis of the elephant shark (Callorhinchus milii) genome.</title>
        <authorList>
            <person name="Venkatesh B."/>
            <person name="Kirkness E.F."/>
            <person name="Loh Y.H."/>
            <person name="Halpern A.L."/>
            <person name="Lee A.P."/>
            <person name="Johnson J."/>
            <person name="Dandona N."/>
            <person name="Viswanathan L.D."/>
            <person name="Tay A."/>
            <person name="Venter J.C."/>
            <person name="Strausberg R.L."/>
            <person name="Brenner S."/>
        </authorList>
    </citation>
    <scope>NUCLEOTIDE SEQUENCE [LARGE SCALE GENOMIC DNA]</scope>
</reference>
<dbReference type="PROSITE" id="PS51827">
    <property type="entry name" value="XTBD"/>
    <property type="match status" value="1"/>
</dbReference>
<dbReference type="SUPFAM" id="SSF54768">
    <property type="entry name" value="dsRNA-binding domain-like"/>
    <property type="match status" value="1"/>
</dbReference>
<feature type="compositionally biased region" description="Basic residues" evidence="2">
    <location>
        <begin position="340"/>
        <end position="352"/>
    </location>
</feature>
<protein>
    <submittedName>
        <fullName evidence="6">NFKB repressing factor</fullName>
    </submittedName>
</protein>
<dbReference type="CDD" id="cd02640">
    <property type="entry name" value="R3H_NRF"/>
    <property type="match status" value="1"/>
</dbReference>
<dbReference type="OrthoDB" id="29523at2759"/>
<dbReference type="InterPro" id="IPR058828">
    <property type="entry name" value="DSRM_CARF/NKRF"/>
</dbReference>
<feature type="compositionally biased region" description="Low complexity" evidence="2">
    <location>
        <begin position="1"/>
        <end position="11"/>
    </location>
</feature>
<dbReference type="RefSeq" id="XP_007891352.1">
    <property type="nucleotide sequence ID" value="XM_007893161.2"/>
</dbReference>
<name>A0A4W3IZ27_CALMI</name>
<organism evidence="6 7">
    <name type="scientific">Callorhinchus milii</name>
    <name type="common">Ghost shark</name>
    <dbReference type="NCBI Taxonomy" id="7868"/>
    <lineage>
        <taxon>Eukaryota</taxon>
        <taxon>Metazoa</taxon>
        <taxon>Chordata</taxon>
        <taxon>Craniata</taxon>
        <taxon>Vertebrata</taxon>
        <taxon>Chondrichthyes</taxon>
        <taxon>Holocephali</taxon>
        <taxon>Chimaeriformes</taxon>
        <taxon>Callorhinchidae</taxon>
        <taxon>Callorhinchus</taxon>
    </lineage>
</organism>
<feature type="compositionally biased region" description="Basic and acidic residues" evidence="2">
    <location>
        <begin position="521"/>
        <end position="547"/>
    </location>
</feature>
<feature type="compositionally biased region" description="Low complexity" evidence="2">
    <location>
        <begin position="353"/>
        <end position="372"/>
    </location>
</feature>
<dbReference type="Pfam" id="PF26535">
    <property type="entry name" value="DSRM_CARF"/>
    <property type="match status" value="1"/>
</dbReference>
<feature type="region of interest" description="Disordered" evidence="2">
    <location>
        <begin position="1"/>
        <end position="30"/>
    </location>
</feature>
<keyword evidence="7" id="KW-1185">Reference proteome</keyword>
<proteinExistence type="inferred from homology"/>
<evidence type="ECO:0000256" key="1">
    <source>
        <dbReference type="ARBA" id="ARBA00010053"/>
    </source>
</evidence>
<reference evidence="6" key="5">
    <citation type="submission" date="2025-09" db="UniProtKB">
        <authorList>
            <consortium name="Ensembl"/>
        </authorList>
    </citation>
    <scope>IDENTIFICATION</scope>
</reference>
<evidence type="ECO:0000259" key="3">
    <source>
        <dbReference type="PROSITE" id="PS50174"/>
    </source>
</evidence>
<dbReference type="Proteomes" id="UP000314986">
    <property type="component" value="Unassembled WGS sequence"/>
</dbReference>
<dbReference type="PANTHER" id="PTHR48430">
    <property type="entry name" value="PARTNER OF XRN-2 PROTEIN 1"/>
    <property type="match status" value="1"/>
</dbReference>
<dbReference type="InterPro" id="IPR036867">
    <property type="entry name" value="R3H_dom_sf"/>
</dbReference>
<dbReference type="Ensembl" id="ENSCMIT00000033106.1">
    <property type="protein sequence ID" value="ENSCMIP00000032611.1"/>
    <property type="gene ID" value="ENSCMIG00000013947.1"/>
</dbReference>
<feature type="domain" description="R3H" evidence="4">
    <location>
        <begin position="715"/>
        <end position="779"/>
    </location>
</feature>
<dbReference type="GO" id="GO:0003676">
    <property type="term" value="F:nucleic acid binding"/>
    <property type="evidence" value="ECO:0007669"/>
    <property type="project" value="UniProtKB-UniRule"/>
</dbReference>
<comment type="similarity">
    <text evidence="1">Belongs to the CARF family.</text>
</comment>
<dbReference type="GeneTree" id="ENSGT00940000157256"/>
<dbReference type="Pfam" id="PF01424">
    <property type="entry name" value="R3H"/>
    <property type="match status" value="1"/>
</dbReference>
<reference evidence="7" key="1">
    <citation type="journal article" date="2006" name="Science">
        <title>Ancient noncoding elements conserved in the human genome.</title>
        <authorList>
            <person name="Venkatesh B."/>
            <person name="Kirkness E.F."/>
            <person name="Loh Y.H."/>
            <person name="Halpern A.L."/>
            <person name="Lee A.P."/>
            <person name="Johnson J."/>
            <person name="Dandona N."/>
            <person name="Viswanathan L.D."/>
            <person name="Tay A."/>
            <person name="Venter J.C."/>
            <person name="Strausberg R.L."/>
            <person name="Brenner S."/>
        </authorList>
    </citation>
    <scope>NUCLEOTIDE SEQUENCE [LARGE SCALE GENOMIC DNA]</scope>
</reference>
<dbReference type="Pfam" id="PF01585">
    <property type="entry name" value="G-patch"/>
    <property type="match status" value="1"/>
</dbReference>
<dbReference type="InParanoid" id="A0A4W3IZ27"/>
<evidence type="ECO:0000256" key="2">
    <source>
        <dbReference type="SAM" id="MobiDB-lite"/>
    </source>
</evidence>
<reference evidence="7" key="3">
    <citation type="journal article" date="2014" name="Nature">
        <title>Elephant shark genome provides unique insights into gnathostome evolution.</title>
        <authorList>
            <consortium name="International Elephant Shark Genome Sequencing Consortium"/>
            <person name="Venkatesh B."/>
            <person name="Lee A.P."/>
            <person name="Ravi V."/>
            <person name="Maurya A.K."/>
            <person name="Lian M.M."/>
            <person name="Swann J.B."/>
            <person name="Ohta Y."/>
            <person name="Flajnik M.F."/>
            <person name="Sutoh Y."/>
            <person name="Kasahara M."/>
            <person name="Hoon S."/>
            <person name="Gangu V."/>
            <person name="Roy S.W."/>
            <person name="Irimia M."/>
            <person name="Korzh V."/>
            <person name="Kondrychyn I."/>
            <person name="Lim Z.W."/>
            <person name="Tay B.H."/>
            <person name="Tohari S."/>
            <person name="Kong K.W."/>
            <person name="Ho S."/>
            <person name="Lorente-Galdos B."/>
            <person name="Quilez J."/>
            <person name="Marques-Bonet T."/>
            <person name="Raney B.J."/>
            <person name="Ingham P.W."/>
            <person name="Tay A."/>
            <person name="Hillier L.W."/>
            <person name="Minx P."/>
            <person name="Boehm T."/>
            <person name="Wilson R.K."/>
            <person name="Brenner S."/>
            <person name="Warren W.C."/>
        </authorList>
    </citation>
    <scope>NUCLEOTIDE SEQUENCE [LARGE SCALE GENOMIC DNA]</scope>
</reference>
<dbReference type="OMA" id="SVLWTNH"/>
<dbReference type="InterPro" id="IPR001374">
    <property type="entry name" value="R3H_dom"/>
</dbReference>
<reference evidence="6" key="4">
    <citation type="submission" date="2025-08" db="UniProtKB">
        <authorList>
            <consortium name="Ensembl"/>
        </authorList>
    </citation>
    <scope>IDENTIFICATION</scope>
</reference>
<gene>
    <name evidence="6" type="primary">nkrf</name>
</gene>
<dbReference type="CTD" id="55922"/>
<evidence type="ECO:0000259" key="5">
    <source>
        <dbReference type="PROSITE" id="PS51827"/>
    </source>
</evidence>
<dbReference type="AlphaFoldDB" id="A0A4W3IZ27"/>
<dbReference type="GeneID" id="103178430"/>
<dbReference type="PANTHER" id="PTHR48430:SF1">
    <property type="entry name" value="PARTNER OF XRN-2 PROTEIN 1"/>
    <property type="match status" value="1"/>
</dbReference>
<accession>A0A4W3IZ27</accession>
<feature type="domain" description="G-patch" evidence="3">
    <location>
        <begin position="665"/>
        <end position="710"/>
    </location>
</feature>
<dbReference type="FunFam" id="3.30.1370.50:FF:000004">
    <property type="entry name" value="NFKB repressing factor"/>
    <property type="match status" value="1"/>
</dbReference>
<dbReference type="Gene3D" id="3.30.160.20">
    <property type="match status" value="1"/>
</dbReference>
<dbReference type="PROSITE" id="PS51061">
    <property type="entry name" value="R3H"/>
    <property type="match status" value="1"/>
</dbReference>
<evidence type="ECO:0000313" key="7">
    <source>
        <dbReference type="Proteomes" id="UP000314986"/>
    </source>
</evidence>
<dbReference type="Gene3D" id="3.30.1370.50">
    <property type="entry name" value="R3H-like domain"/>
    <property type="match status" value="1"/>
</dbReference>
<feature type="region of interest" description="Disordered" evidence="2">
    <location>
        <begin position="516"/>
        <end position="547"/>
    </location>
</feature>
<dbReference type="STRING" id="7868.ENSCMIP00000032611"/>
<evidence type="ECO:0000313" key="6">
    <source>
        <dbReference type="Ensembl" id="ENSCMIP00000032611.1"/>
    </source>
</evidence>
<dbReference type="SUPFAM" id="SSF82708">
    <property type="entry name" value="R3H domain"/>
    <property type="match status" value="1"/>
</dbReference>
<dbReference type="SMART" id="SM00393">
    <property type="entry name" value="R3H"/>
    <property type="match status" value="1"/>
</dbReference>
<feature type="domain" description="XRN2-binding (XTBD)" evidence="5">
    <location>
        <begin position="27"/>
        <end position="113"/>
    </location>
</feature>
<dbReference type="KEGG" id="cmk:103178430"/>
<dbReference type="Pfam" id="PF11952">
    <property type="entry name" value="XTBD"/>
    <property type="match status" value="1"/>
</dbReference>